<dbReference type="FunCoup" id="A0A3N4M2G4">
    <property type="interactions" value="201"/>
</dbReference>
<dbReference type="SMART" id="SM00066">
    <property type="entry name" value="GAL4"/>
    <property type="match status" value="1"/>
</dbReference>
<dbReference type="SUPFAM" id="SSF57701">
    <property type="entry name" value="Zn2/Cys6 DNA-binding domain"/>
    <property type="match status" value="1"/>
</dbReference>
<comment type="subcellular location">
    <subcellularLocation>
        <location evidence="1">Nucleus</location>
    </subcellularLocation>
</comment>
<dbReference type="GO" id="GO:0005634">
    <property type="term" value="C:nucleus"/>
    <property type="evidence" value="ECO:0007669"/>
    <property type="project" value="UniProtKB-SubCell"/>
</dbReference>
<feature type="domain" description="Zn(2)-C6 fungal-type" evidence="4">
    <location>
        <begin position="61"/>
        <end position="89"/>
    </location>
</feature>
<dbReference type="AlphaFoldDB" id="A0A3N4M2G4"/>
<dbReference type="Pfam" id="PF00172">
    <property type="entry name" value="Zn_clus"/>
    <property type="match status" value="1"/>
</dbReference>
<evidence type="ECO:0000256" key="1">
    <source>
        <dbReference type="ARBA" id="ARBA00004123"/>
    </source>
</evidence>
<evidence type="ECO:0000313" key="6">
    <source>
        <dbReference type="Proteomes" id="UP000267821"/>
    </source>
</evidence>
<dbReference type="InterPro" id="IPR021858">
    <property type="entry name" value="Fun_TF"/>
</dbReference>
<dbReference type="PROSITE" id="PS00463">
    <property type="entry name" value="ZN2_CY6_FUNGAL_1"/>
    <property type="match status" value="1"/>
</dbReference>
<dbReference type="PANTHER" id="PTHR37534:SF47">
    <property type="entry name" value="ZN(2)-C6 FUNGAL-TYPE DOMAIN-CONTAINING PROTEIN"/>
    <property type="match status" value="1"/>
</dbReference>
<dbReference type="STRING" id="1051890.A0A3N4M2G4"/>
<dbReference type="OrthoDB" id="3886144at2759"/>
<protein>
    <recommendedName>
        <fullName evidence="4">Zn(2)-C6 fungal-type domain-containing protein</fullName>
    </recommendedName>
</protein>
<dbReference type="CDD" id="cd00067">
    <property type="entry name" value="GAL4"/>
    <property type="match status" value="1"/>
</dbReference>
<organism evidence="5 6">
    <name type="scientific">Terfezia boudieri ATCC MYA-4762</name>
    <dbReference type="NCBI Taxonomy" id="1051890"/>
    <lineage>
        <taxon>Eukaryota</taxon>
        <taxon>Fungi</taxon>
        <taxon>Dikarya</taxon>
        <taxon>Ascomycota</taxon>
        <taxon>Pezizomycotina</taxon>
        <taxon>Pezizomycetes</taxon>
        <taxon>Pezizales</taxon>
        <taxon>Pezizaceae</taxon>
        <taxon>Terfezia</taxon>
    </lineage>
</organism>
<gene>
    <name evidence="5" type="ORF">L211DRAFT_779792</name>
</gene>
<sequence length="817" mass="90053">MSPGTSLRSLSQAASSQAYSTPSVDGGKPSSTNTGKAPAKVDVTNTGEVRTKPKQSKSRNGCVTCKGKRLKCDETKPTCQQCAKRGVECGGYKKDFKWRAYEETQMSSKAPKNSRKSKKVINGINKPKKVPPPLSNAALNVSETSLSVWSASLSPFSPTFGSPLPYDTCARYPYDHLPQQDMPISGKSEGFDLDQSHSYVVDHEGSLSPHFRYGHQSHASQSSIDTYLDMNEIGLYSSTNTSYNDISSSISGVAPASEITPNSAYPTISVDSAVYPVASPPIKLEDAEEDHLYTLAAAPQDDGPWAMGFPSPAMSNHSSMSSESHHSKQTIVRGVPINASDPDILMMHFDQSTCGIMSLKNGPNENPWRTLIWPMAQETPALYHAISAMTAFHLSRDTQAFRVQGVEHVRMSLNALSTGIGNGTMSDEGALATTLVLAFAEAFDRHITTGAEHLKGAKILINRALARHQHSPQWSENVRRLKFLYNVWVYLDVLARLTSDSNDDDDIANPIVFGPVSPTEEIDPLMGCATTLFPLIGRVANLVRKVRQSSNNSINIITEAVELKSLLEKWAPATSFQSIEDTATTMVHCLKTAEAYRYSTLLYLHQAVLEIPSATSYQLAKKVLAFLASVPITSGACIVHIYPLLAAGCEAQGAEERDWVKKRWEHLSARMWIGNVDRAWEVMKEVWDRRDEHSRPKVAEELLMRNASSIRATYSHPASRASSVPRTISPDNSIGRDCSFTPEPENITLFDNFGYPIDPRERRSMRPNLVRSSSEGLLDEYGTGAEECITVKSTLHWAGVMRDWQWEGMLQLWSLDI</sequence>
<evidence type="ECO:0000256" key="3">
    <source>
        <dbReference type="SAM" id="MobiDB-lite"/>
    </source>
</evidence>
<evidence type="ECO:0000313" key="5">
    <source>
        <dbReference type="EMBL" id="RPB27572.1"/>
    </source>
</evidence>
<reference evidence="5 6" key="1">
    <citation type="journal article" date="2018" name="Nat. Ecol. Evol.">
        <title>Pezizomycetes genomes reveal the molecular basis of ectomycorrhizal truffle lifestyle.</title>
        <authorList>
            <person name="Murat C."/>
            <person name="Payen T."/>
            <person name="Noel B."/>
            <person name="Kuo A."/>
            <person name="Morin E."/>
            <person name="Chen J."/>
            <person name="Kohler A."/>
            <person name="Krizsan K."/>
            <person name="Balestrini R."/>
            <person name="Da Silva C."/>
            <person name="Montanini B."/>
            <person name="Hainaut M."/>
            <person name="Levati E."/>
            <person name="Barry K.W."/>
            <person name="Belfiori B."/>
            <person name="Cichocki N."/>
            <person name="Clum A."/>
            <person name="Dockter R.B."/>
            <person name="Fauchery L."/>
            <person name="Guy J."/>
            <person name="Iotti M."/>
            <person name="Le Tacon F."/>
            <person name="Lindquist E.A."/>
            <person name="Lipzen A."/>
            <person name="Malagnac F."/>
            <person name="Mello A."/>
            <person name="Molinier V."/>
            <person name="Miyauchi S."/>
            <person name="Poulain J."/>
            <person name="Riccioni C."/>
            <person name="Rubini A."/>
            <person name="Sitrit Y."/>
            <person name="Splivallo R."/>
            <person name="Traeger S."/>
            <person name="Wang M."/>
            <person name="Zifcakova L."/>
            <person name="Wipf D."/>
            <person name="Zambonelli A."/>
            <person name="Paolocci F."/>
            <person name="Nowrousian M."/>
            <person name="Ottonello S."/>
            <person name="Baldrian P."/>
            <person name="Spatafora J.W."/>
            <person name="Henrissat B."/>
            <person name="Nagy L.G."/>
            <person name="Aury J.M."/>
            <person name="Wincker P."/>
            <person name="Grigoriev I.V."/>
            <person name="Bonfante P."/>
            <person name="Martin F.M."/>
        </authorList>
    </citation>
    <scope>NUCLEOTIDE SEQUENCE [LARGE SCALE GENOMIC DNA]</scope>
    <source>
        <strain evidence="5 6">ATCC MYA-4762</strain>
    </source>
</reference>
<dbReference type="PANTHER" id="PTHR37534">
    <property type="entry name" value="TRANSCRIPTIONAL ACTIVATOR PROTEIN UGA3"/>
    <property type="match status" value="1"/>
</dbReference>
<dbReference type="PROSITE" id="PS50048">
    <property type="entry name" value="ZN2_CY6_FUNGAL_2"/>
    <property type="match status" value="1"/>
</dbReference>
<dbReference type="GO" id="GO:0000981">
    <property type="term" value="F:DNA-binding transcription factor activity, RNA polymerase II-specific"/>
    <property type="evidence" value="ECO:0007669"/>
    <property type="project" value="InterPro"/>
</dbReference>
<dbReference type="GO" id="GO:0008270">
    <property type="term" value="F:zinc ion binding"/>
    <property type="evidence" value="ECO:0007669"/>
    <property type="project" value="InterPro"/>
</dbReference>
<accession>A0A3N4M2G4</accession>
<dbReference type="Proteomes" id="UP000267821">
    <property type="component" value="Unassembled WGS sequence"/>
</dbReference>
<dbReference type="InterPro" id="IPR036864">
    <property type="entry name" value="Zn2-C6_fun-type_DNA-bd_sf"/>
</dbReference>
<dbReference type="GO" id="GO:0045944">
    <property type="term" value="P:positive regulation of transcription by RNA polymerase II"/>
    <property type="evidence" value="ECO:0007669"/>
    <property type="project" value="TreeGrafter"/>
</dbReference>
<dbReference type="InterPro" id="IPR001138">
    <property type="entry name" value="Zn2Cys6_DnaBD"/>
</dbReference>
<evidence type="ECO:0000256" key="2">
    <source>
        <dbReference type="ARBA" id="ARBA00023242"/>
    </source>
</evidence>
<dbReference type="Pfam" id="PF11951">
    <property type="entry name" value="Fungal_trans_2"/>
    <property type="match status" value="1"/>
</dbReference>
<dbReference type="Gene3D" id="4.10.240.10">
    <property type="entry name" value="Zn(2)-C6 fungal-type DNA-binding domain"/>
    <property type="match status" value="1"/>
</dbReference>
<evidence type="ECO:0000259" key="4">
    <source>
        <dbReference type="PROSITE" id="PS50048"/>
    </source>
</evidence>
<dbReference type="InParanoid" id="A0A3N4M2G4"/>
<proteinExistence type="predicted"/>
<feature type="region of interest" description="Disordered" evidence="3">
    <location>
        <begin position="1"/>
        <end position="62"/>
    </location>
</feature>
<dbReference type="EMBL" id="ML121531">
    <property type="protein sequence ID" value="RPB27572.1"/>
    <property type="molecule type" value="Genomic_DNA"/>
</dbReference>
<keyword evidence="6" id="KW-1185">Reference proteome</keyword>
<keyword evidence="2" id="KW-0539">Nucleus</keyword>
<feature type="region of interest" description="Disordered" evidence="3">
    <location>
        <begin position="104"/>
        <end position="131"/>
    </location>
</feature>
<dbReference type="GO" id="GO:0000976">
    <property type="term" value="F:transcription cis-regulatory region binding"/>
    <property type="evidence" value="ECO:0007669"/>
    <property type="project" value="TreeGrafter"/>
</dbReference>
<name>A0A3N4M2G4_9PEZI</name>
<feature type="compositionally biased region" description="Low complexity" evidence="3">
    <location>
        <begin position="1"/>
        <end position="23"/>
    </location>
</feature>